<accession>A0A9P6UKU4</accession>
<dbReference type="EMBL" id="JAAAIP010001239">
    <property type="protein sequence ID" value="KAG0308899.1"/>
    <property type="molecule type" value="Genomic_DNA"/>
</dbReference>
<evidence type="ECO:0000313" key="1">
    <source>
        <dbReference type="EMBL" id="KAG0308899.1"/>
    </source>
</evidence>
<dbReference type="Proteomes" id="UP000738325">
    <property type="component" value="Unassembled WGS sequence"/>
</dbReference>
<comment type="caution">
    <text evidence="1">The sequence shown here is derived from an EMBL/GenBank/DDBJ whole genome shotgun (WGS) entry which is preliminary data.</text>
</comment>
<proteinExistence type="predicted"/>
<dbReference type="AlphaFoldDB" id="A0A9P6UKU4"/>
<organism evidence="1 2">
    <name type="scientific">Dissophora globulifera</name>
    <dbReference type="NCBI Taxonomy" id="979702"/>
    <lineage>
        <taxon>Eukaryota</taxon>
        <taxon>Fungi</taxon>
        <taxon>Fungi incertae sedis</taxon>
        <taxon>Mucoromycota</taxon>
        <taxon>Mortierellomycotina</taxon>
        <taxon>Mortierellomycetes</taxon>
        <taxon>Mortierellales</taxon>
        <taxon>Mortierellaceae</taxon>
        <taxon>Dissophora</taxon>
    </lineage>
</organism>
<protein>
    <submittedName>
        <fullName evidence="1">Uncharacterized protein</fullName>
    </submittedName>
</protein>
<reference evidence="1" key="1">
    <citation type="journal article" date="2020" name="Fungal Divers.">
        <title>Resolving the Mortierellaceae phylogeny through synthesis of multi-gene phylogenetics and phylogenomics.</title>
        <authorList>
            <person name="Vandepol N."/>
            <person name="Liber J."/>
            <person name="Desiro A."/>
            <person name="Na H."/>
            <person name="Kennedy M."/>
            <person name="Barry K."/>
            <person name="Grigoriev I.V."/>
            <person name="Miller A.N."/>
            <person name="O'Donnell K."/>
            <person name="Stajich J.E."/>
            <person name="Bonito G."/>
        </authorList>
    </citation>
    <scope>NUCLEOTIDE SEQUENCE</scope>
    <source>
        <strain evidence="1">REB-010B</strain>
    </source>
</reference>
<keyword evidence="2" id="KW-1185">Reference proteome</keyword>
<dbReference type="OrthoDB" id="655030at2759"/>
<name>A0A9P6UKU4_9FUNG</name>
<evidence type="ECO:0000313" key="2">
    <source>
        <dbReference type="Proteomes" id="UP000738325"/>
    </source>
</evidence>
<gene>
    <name evidence="1" type="ORF">BGZ99_001027</name>
</gene>
<sequence>MQDAVVLANCIYELPRNPTPQDITQAFAYYKSERFPFAKTAYDTSHRLASIVKQNWYYSILRALLRYLPKSVFTRSLQVMYHYRPQATFLPPVQDKGQIKPAPQPSLLRAQLARDNATVAAAAALAADVNHEAGLESSLNPPQRHDMDASSLYTTSSTAAGSAVTTVIHKEEVEGAIAV</sequence>